<feature type="domain" description="ABC transmembrane type-1" evidence="9">
    <location>
        <begin position="24"/>
        <end position="304"/>
    </location>
</feature>
<keyword evidence="4 10" id="KW-0067">ATP-binding</keyword>
<feature type="transmembrane region" description="Helical" evidence="7">
    <location>
        <begin position="164"/>
        <end position="182"/>
    </location>
</feature>
<keyword evidence="6 7" id="KW-0472">Membrane</keyword>
<evidence type="ECO:0000256" key="3">
    <source>
        <dbReference type="ARBA" id="ARBA00022741"/>
    </source>
</evidence>
<dbReference type="InterPro" id="IPR011527">
    <property type="entry name" value="ABC1_TM_dom"/>
</dbReference>
<keyword evidence="11" id="KW-1185">Reference proteome</keyword>
<keyword evidence="3" id="KW-0547">Nucleotide-binding</keyword>
<dbReference type="SMART" id="SM00382">
    <property type="entry name" value="AAA"/>
    <property type="match status" value="1"/>
</dbReference>
<dbReference type="PANTHER" id="PTHR24221">
    <property type="entry name" value="ATP-BINDING CASSETTE SUB-FAMILY B"/>
    <property type="match status" value="1"/>
</dbReference>
<dbReference type="SUPFAM" id="SSF52540">
    <property type="entry name" value="P-loop containing nucleoside triphosphate hydrolases"/>
    <property type="match status" value="1"/>
</dbReference>
<dbReference type="SUPFAM" id="SSF90123">
    <property type="entry name" value="ABC transporter transmembrane region"/>
    <property type="match status" value="1"/>
</dbReference>
<feature type="domain" description="ABC transporter" evidence="8">
    <location>
        <begin position="338"/>
        <end position="583"/>
    </location>
</feature>
<feature type="transmembrane region" description="Helical" evidence="7">
    <location>
        <begin position="135"/>
        <end position="158"/>
    </location>
</feature>
<evidence type="ECO:0000259" key="9">
    <source>
        <dbReference type="PROSITE" id="PS50929"/>
    </source>
</evidence>
<evidence type="ECO:0000256" key="1">
    <source>
        <dbReference type="ARBA" id="ARBA00004651"/>
    </source>
</evidence>
<evidence type="ECO:0000256" key="2">
    <source>
        <dbReference type="ARBA" id="ARBA00022692"/>
    </source>
</evidence>
<evidence type="ECO:0000313" key="10">
    <source>
        <dbReference type="EMBL" id="RZF21353.1"/>
    </source>
</evidence>
<evidence type="ECO:0000256" key="5">
    <source>
        <dbReference type="ARBA" id="ARBA00022989"/>
    </source>
</evidence>
<dbReference type="GO" id="GO:0005524">
    <property type="term" value="F:ATP binding"/>
    <property type="evidence" value="ECO:0007669"/>
    <property type="project" value="UniProtKB-KW"/>
</dbReference>
<evidence type="ECO:0000256" key="7">
    <source>
        <dbReference type="SAM" id="Phobius"/>
    </source>
</evidence>
<comment type="subcellular location">
    <subcellularLocation>
        <location evidence="1">Cell membrane</location>
        <topology evidence="1">Multi-pass membrane protein</topology>
    </subcellularLocation>
</comment>
<dbReference type="InterPro" id="IPR003593">
    <property type="entry name" value="AAA+_ATPase"/>
</dbReference>
<dbReference type="EMBL" id="QDKL01000002">
    <property type="protein sequence ID" value="RZF21353.1"/>
    <property type="molecule type" value="Genomic_DNA"/>
</dbReference>
<dbReference type="RefSeq" id="WP_114706420.1">
    <property type="nucleotide sequence ID" value="NZ_QDKL01000002.1"/>
</dbReference>
<dbReference type="Pfam" id="PF00664">
    <property type="entry name" value="ABC_membrane"/>
    <property type="match status" value="1"/>
</dbReference>
<dbReference type="PANTHER" id="PTHR24221:SF654">
    <property type="entry name" value="ATP-BINDING CASSETTE SUB-FAMILY B MEMBER 6"/>
    <property type="match status" value="1"/>
</dbReference>
<dbReference type="InterPro" id="IPR036640">
    <property type="entry name" value="ABC1_TM_sf"/>
</dbReference>
<dbReference type="InterPro" id="IPR039421">
    <property type="entry name" value="Type_1_exporter"/>
</dbReference>
<evidence type="ECO:0000256" key="4">
    <source>
        <dbReference type="ARBA" id="ARBA00022840"/>
    </source>
</evidence>
<feature type="transmembrane region" description="Helical" evidence="7">
    <location>
        <begin position="20"/>
        <end position="42"/>
    </location>
</feature>
<gene>
    <name evidence="10" type="ORF">DAY19_06615</name>
</gene>
<dbReference type="InterPro" id="IPR003439">
    <property type="entry name" value="ABC_transporter-like_ATP-bd"/>
</dbReference>
<evidence type="ECO:0000313" key="11">
    <source>
        <dbReference type="Proteomes" id="UP000443582"/>
    </source>
</evidence>
<keyword evidence="2 7" id="KW-0812">Transmembrane</keyword>
<evidence type="ECO:0000256" key="6">
    <source>
        <dbReference type="ARBA" id="ARBA00023136"/>
    </source>
</evidence>
<dbReference type="InterPro" id="IPR027417">
    <property type="entry name" value="P-loop_NTPase"/>
</dbReference>
<accession>A0ABY0IEI1</accession>
<comment type="caution">
    <text evidence="10">The sequence shown here is derived from an EMBL/GenBank/DDBJ whole genome shotgun (WGS) entry which is preliminary data.</text>
</comment>
<name>A0ABY0IEI1_9BACT</name>
<organism evidence="10 11">
    <name type="scientific">Halobacteriovorax vibrionivorans</name>
    <dbReference type="NCBI Taxonomy" id="2152716"/>
    <lineage>
        <taxon>Bacteria</taxon>
        <taxon>Pseudomonadati</taxon>
        <taxon>Bdellovibrionota</taxon>
        <taxon>Bacteriovoracia</taxon>
        <taxon>Bacteriovoracales</taxon>
        <taxon>Halobacteriovoraceae</taxon>
        <taxon>Halobacteriovorax</taxon>
    </lineage>
</organism>
<sequence>MNISKNNSSKFLFFEGSGKYLLSMTLCLVISSALGASLPQLINKLTANYDNEAIYRQTLLIMTFVFLGTAINRAVYNLIINRYVVGMVQFVRTHCYSKWLSSVELQTSKENRNDRYPQGEVLARIMSDTESLRELVTSGTFGIIIDIFFVLASLVSFVSLNAIAGAYLAAIQFGAALILIWCSKYMRAVFLSVRNSRAKLYRVVADLIGGVRENYYNPAKQYTSKKSLVVFDEFLRKILSSNVWDASYYSFAESLFPVFLACAIFIIPNSGITQVALIFALIDLIQRSINPIKDVSSKVANIQRAATGVGRIDEFLTDLEREKSSDIDAKRRKYDVDTMDIDIQKFTYPAKGKNSTPFTLEDINFSANQGDLIGIVGLSGSGKSTLLNIMAANIIPDEGRVYVQNHDGLKKEYNFDYIDDFNEYRELIGIVSQDSHIFSESVEFNITMGQPGFGDFDSFWNEVCTQISYISKWGIRPDTVLDQNEISLGQKQLISAIRSCYLKKPIVLFDEISSSLDSDLEEALRRMILFVQKQAVTIIVAHRVETILEAQQIIVMEGGRIVAKGTHGELKNTSPQYDQFVKELSN</sequence>
<evidence type="ECO:0000259" key="8">
    <source>
        <dbReference type="PROSITE" id="PS50893"/>
    </source>
</evidence>
<dbReference type="Pfam" id="PF00005">
    <property type="entry name" value="ABC_tran"/>
    <property type="match status" value="1"/>
</dbReference>
<feature type="transmembrane region" description="Helical" evidence="7">
    <location>
        <begin position="54"/>
        <end position="72"/>
    </location>
</feature>
<dbReference type="PROSITE" id="PS50929">
    <property type="entry name" value="ABC_TM1F"/>
    <property type="match status" value="1"/>
</dbReference>
<keyword evidence="5 7" id="KW-1133">Transmembrane helix</keyword>
<feature type="transmembrane region" description="Helical" evidence="7">
    <location>
        <begin position="258"/>
        <end position="282"/>
    </location>
</feature>
<protein>
    <submittedName>
        <fullName evidence="10">ABC transporter ATP-binding protein</fullName>
    </submittedName>
</protein>
<reference evidence="11" key="1">
    <citation type="journal article" date="2019" name="Int. J. Syst. Evol. Microbiol.">
        <title>Halobacteriovorax valvorus sp. nov., a novel prokaryotic predator isolated from coastal seawater of China.</title>
        <authorList>
            <person name="Chen M.-X."/>
        </authorList>
    </citation>
    <scope>NUCLEOTIDE SEQUENCE [LARGE SCALE GENOMIC DNA]</scope>
    <source>
        <strain evidence="11">BL9</strain>
    </source>
</reference>
<dbReference type="Gene3D" id="3.40.50.300">
    <property type="entry name" value="P-loop containing nucleotide triphosphate hydrolases"/>
    <property type="match status" value="1"/>
</dbReference>
<proteinExistence type="predicted"/>
<dbReference type="Proteomes" id="UP000443582">
    <property type="component" value="Unassembled WGS sequence"/>
</dbReference>
<dbReference type="Gene3D" id="1.20.1560.10">
    <property type="entry name" value="ABC transporter type 1, transmembrane domain"/>
    <property type="match status" value="1"/>
</dbReference>
<dbReference type="PROSITE" id="PS50893">
    <property type="entry name" value="ABC_TRANSPORTER_2"/>
    <property type="match status" value="1"/>
</dbReference>